<dbReference type="EMBL" id="LAZR01000240">
    <property type="protein sequence ID" value="KKN79924.1"/>
    <property type="molecule type" value="Genomic_DNA"/>
</dbReference>
<sequence>MNTRSEEQLVIGLVGGIGAGKSTIATEFGKLGCVVVDGDAIAHELLGQTDVQQQIRRRWGADVFNADGQVDRPALGAVVFGDPAELAALSAILHPLIRREVARQIAEAAHRPDVPAVVLDAAVLFEAGWDDLCTHTVFVDAPLQVRQERASRQRGWDEATFAARENAQIDVDKKAKMCDDIFSNCPSDPPLGRTVPQLLDRLADPSDRQ</sequence>
<dbReference type="PROSITE" id="PS51219">
    <property type="entry name" value="DPCK"/>
    <property type="match status" value="1"/>
</dbReference>
<dbReference type="CDD" id="cd02022">
    <property type="entry name" value="DPCK"/>
    <property type="match status" value="1"/>
</dbReference>
<dbReference type="PANTHER" id="PTHR10695">
    <property type="entry name" value="DEPHOSPHO-COA KINASE-RELATED"/>
    <property type="match status" value="1"/>
</dbReference>
<dbReference type="GO" id="GO:0015937">
    <property type="term" value="P:coenzyme A biosynthetic process"/>
    <property type="evidence" value="ECO:0007669"/>
    <property type="project" value="InterPro"/>
</dbReference>
<dbReference type="GO" id="GO:0004140">
    <property type="term" value="F:dephospho-CoA kinase activity"/>
    <property type="evidence" value="ECO:0007669"/>
    <property type="project" value="InterPro"/>
</dbReference>
<gene>
    <name evidence="4" type="ORF">LCGC14_0335530</name>
</gene>
<dbReference type="SUPFAM" id="SSF52540">
    <property type="entry name" value="P-loop containing nucleoside triphosphate hydrolases"/>
    <property type="match status" value="1"/>
</dbReference>
<dbReference type="NCBIfam" id="TIGR00152">
    <property type="entry name" value="dephospho-CoA kinase"/>
    <property type="match status" value="1"/>
</dbReference>
<dbReference type="InterPro" id="IPR027417">
    <property type="entry name" value="P-loop_NTPase"/>
</dbReference>
<keyword evidence="2" id="KW-0067">ATP-binding</keyword>
<proteinExistence type="inferred from homology"/>
<dbReference type="Pfam" id="PF01121">
    <property type="entry name" value="CoaE"/>
    <property type="match status" value="1"/>
</dbReference>
<comment type="caution">
    <text evidence="4">The sequence shown here is derived from an EMBL/GenBank/DDBJ whole genome shotgun (WGS) entry which is preliminary data.</text>
</comment>
<keyword evidence="1" id="KW-0547">Nucleotide-binding</keyword>
<evidence type="ECO:0000256" key="2">
    <source>
        <dbReference type="ARBA" id="ARBA00022840"/>
    </source>
</evidence>
<dbReference type="Gene3D" id="3.40.50.300">
    <property type="entry name" value="P-loop containing nucleotide triphosphate hydrolases"/>
    <property type="match status" value="1"/>
</dbReference>
<dbReference type="AlphaFoldDB" id="A0A0F9TKY1"/>
<protein>
    <recommendedName>
        <fullName evidence="5">Dephospho-CoA kinase</fullName>
    </recommendedName>
</protein>
<evidence type="ECO:0000256" key="3">
    <source>
        <dbReference type="SAM" id="MobiDB-lite"/>
    </source>
</evidence>
<feature type="region of interest" description="Disordered" evidence="3">
    <location>
        <begin position="187"/>
        <end position="209"/>
    </location>
</feature>
<dbReference type="InterPro" id="IPR001977">
    <property type="entry name" value="Depp_CoAkinase"/>
</dbReference>
<evidence type="ECO:0000313" key="4">
    <source>
        <dbReference type="EMBL" id="KKN79924.1"/>
    </source>
</evidence>
<accession>A0A0F9TKY1</accession>
<evidence type="ECO:0000256" key="1">
    <source>
        <dbReference type="ARBA" id="ARBA00022741"/>
    </source>
</evidence>
<dbReference type="GO" id="GO:0005524">
    <property type="term" value="F:ATP binding"/>
    <property type="evidence" value="ECO:0007669"/>
    <property type="project" value="UniProtKB-KW"/>
</dbReference>
<dbReference type="PANTHER" id="PTHR10695:SF46">
    <property type="entry name" value="BIFUNCTIONAL COENZYME A SYNTHASE-RELATED"/>
    <property type="match status" value="1"/>
</dbReference>
<reference evidence="4" key="1">
    <citation type="journal article" date="2015" name="Nature">
        <title>Complex archaea that bridge the gap between prokaryotes and eukaryotes.</title>
        <authorList>
            <person name="Spang A."/>
            <person name="Saw J.H."/>
            <person name="Jorgensen S.L."/>
            <person name="Zaremba-Niedzwiedzka K."/>
            <person name="Martijn J."/>
            <person name="Lind A.E."/>
            <person name="van Eijk R."/>
            <person name="Schleper C."/>
            <person name="Guy L."/>
            <person name="Ettema T.J."/>
        </authorList>
    </citation>
    <scope>NUCLEOTIDE SEQUENCE</scope>
</reference>
<evidence type="ECO:0008006" key="5">
    <source>
        <dbReference type="Google" id="ProtNLM"/>
    </source>
</evidence>
<organism evidence="4">
    <name type="scientific">marine sediment metagenome</name>
    <dbReference type="NCBI Taxonomy" id="412755"/>
    <lineage>
        <taxon>unclassified sequences</taxon>
        <taxon>metagenomes</taxon>
        <taxon>ecological metagenomes</taxon>
    </lineage>
</organism>
<name>A0A0F9TKY1_9ZZZZ</name>
<dbReference type="HAMAP" id="MF_00376">
    <property type="entry name" value="Dephospho_CoA_kinase"/>
    <property type="match status" value="1"/>
</dbReference>